<evidence type="ECO:0000256" key="4">
    <source>
        <dbReference type="ARBA" id="ARBA00006347"/>
    </source>
</evidence>
<feature type="chain" id="PRO_5009028981" description="Protein disulfide-isomerase" evidence="15">
    <location>
        <begin position="21"/>
        <end position="525"/>
    </location>
</feature>
<dbReference type="GO" id="GO:0034976">
    <property type="term" value="P:response to endoplasmic reticulum stress"/>
    <property type="evidence" value="ECO:0007669"/>
    <property type="project" value="TreeGrafter"/>
</dbReference>
<dbReference type="InterPro" id="IPR017937">
    <property type="entry name" value="Thioredoxin_CS"/>
</dbReference>
<evidence type="ECO:0000256" key="13">
    <source>
        <dbReference type="PIRSR" id="PIRSR605792-51"/>
    </source>
</evidence>
<dbReference type="OMA" id="FFGMKKD"/>
<dbReference type="CDD" id="cd02982">
    <property type="entry name" value="PDI_b'_family"/>
    <property type="match status" value="1"/>
</dbReference>
<dbReference type="PROSITE" id="PS51352">
    <property type="entry name" value="THIOREDOXIN_2"/>
    <property type="match status" value="2"/>
</dbReference>
<keyword evidence="8" id="KW-0256">Endoplasmic reticulum</keyword>
<gene>
    <name evidence="18" type="ORF">LAFE_0G01002G</name>
</gene>
<dbReference type="NCBIfam" id="TIGR01126">
    <property type="entry name" value="pdi_dom"/>
    <property type="match status" value="1"/>
</dbReference>
<accession>A0A1G4MGX4</accession>
<evidence type="ECO:0000256" key="8">
    <source>
        <dbReference type="ARBA" id="ARBA00022824"/>
    </source>
</evidence>
<dbReference type="Pfam" id="PF00085">
    <property type="entry name" value="Thioredoxin"/>
    <property type="match status" value="2"/>
</dbReference>
<name>A0A1G4MGX4_LACFM</name>
<evidence type="ECO:0000256" key="15">
    <source>
        <dbReference type="RuleBase" id="RU361130"/>
    </source>
</evidence>
<comment type="catalytic activity">
    <reaction evidence="1 15">
        <text>Catalyzes the rearrangement of -S-S- bonds in proteins.</text>
        <dbReference type="EC" id="5.3.4.1"/>
    </reaction>
</comment>
<evidence type="ECO:0000256" key="9">
    <source>
        <dbReference type="ARBA" id="ARBA00023157"/>
    </source>
</evidence>
<dbReference type="SUPFAM" id="SSF52833">
    <property type="entry name" value="Thioredoxin-like"/>
    <property type="match status" value="4"/>
</dbReference>
<keyword evidence="19" id="KW-1185">Reference proteome</keyword>
<dbReference type="Proteomes" id="UP000190831">
    <property type="component" value="Chromosome G"/>
</dbReference>
<dbReference type="CDD" id="cd02961">
    <property type="entry name" value="PDI_a_family"/>
    <property type="match status" value="1"/>
</dbReference>
<comment type="function">
    <text evidence="2">Participates in the folding of proteins containing disulfide bonds, may be involved in glycosylation, prolyl hydroxylation and triglyceride transfer.</text>
</comment>
<evidence type="ECO:0000313" key="19">
    <source>
        <dbReference type="Proteomes" id="UP000190831"/>
    </source>
</evidence>
<evidence type="ECO:0000313" key="18">
    <source>
        <dbReference type="EMBL" id="SCW03012.1"/>
    </source>
</evidence>
<evidence type="ECO:0000256" key="2">
    <source>
        <dbReference type="ARBA" id="ARBA00002692"/>
    </source>
</evidence>
<evidence type="ECO:0000256" key="3">
    <source>
        <dbReference type="ARBA" id="ARBA00004319"/>
    </source>
</evidence>
<evidence type="ECO:0000259" key="17">
    <source>
        <dbReference type="PROSITE" id="PS51352"/>
    </source>
</evidence>
<feature type="disulfide bond" description="Redox-active" evidence="13">
    <location>
        <begin position="58"/>
        <end position="61"/>
    </location>
</feature>
<dbReference type="FunFam" id="3.40.30.10:FF:000017">
    <property type="entry name" value="Protein disulfide-isomerase A4"/>
    <property type="match status" value="1"/>
</dbReference>
<dbReference type="CDD" id="cd02981">
    <property type="entry name" value="PDI_b_family"/>
    <property type="match status" value="1"/>
</dbReference>
<evidence type="ECO:0000256" key="10">
    <source>
        <dbReference type="ARBA" id="ARBA00023235"/>
    </source>
</evidence>
<evidence type="ECO:0000256" key="7">
    <source>
        <dbReference type="ARBA" id="ARBA00022737"/>
    </source>
</evidence>
<sequence>MQFNKKAFLAFATIAALGNAQEATAPEDSAVVKLTSATFNDFIKENPLVLAEFYAPWCGHCKNLAPHYVEAAATLQDKGIPLAQIDCTEESELCMEQGIRGYPTLKVFKNNQIDNPSEYQGARSAPAIVSYLIKQSLPPVTVLEGVDAAADLKDLIAEASSALVVDTGVEDLNATFYELADLYRDDFTFVQYTSEDEPKLSIYLPEAEGPISYNGSNLTLSHLVDWVQVETKPYFGEINGETFQSYMSAGLPLAYVFYTSADERASLEPYFIELGKKYRGNMSFVGLDASMFGRHAENLNMKEQFPLFVIHDLDSNLKFGLPQLDEEEFAALEKPLELDTKSIGEFVEKFFAEELTPSVKSEEIPEVQESNVFKIVGYTHEETIGDKDKDVLVKYYAPWCGHCKRLAPIYEELADLYASDEDAKEKILIADVDATLNDVNVEIEGFPTIFLYPAGKSEPVIYQGSRSLESFVEFLTENGQSSINGTALLENKRAEEAKAQEEAEANEEEAEEESEAETAILHDEL</sequence>
<feature type="compositionally biased region" description="Acidic residues" evidence="16">
    <location>
        <begin position="502"/>
        <end position="516"/>
    </location>
</feature>
<organism evidence="18 19">
    <name type="scientific">Lachancea fermentati</name>
    <name type="common">Zygosaccharomyces fermentati</name>
    <dbReference type="NCBI Taxonomy" id="4955"/>
    <lineage>
        <taxon>Eukaryota</taxon>
        <taxon>Fungi</taxon>
        <taxon>Dikarya</taxon>
        <taxon>Ascomycota</taxon>
        <taxon>Saccharomycotina</taxon>
        <taxon>Saccharomycetes</taxon>
        <taxon>Saccharomycetales</taxon>
        <taxon>Saccharomycetaceae</taxon>
        <taxon>Lachancea</taxon>
    </lineage>
</organism>
<dbReference type="Gene3D" id="3.40.30.10">
    <property type="entry name" value="Glutaredoxin"/>
    <property type="match status" value="4"/>
</dbReference>
<feature type="domain" description="Thioredoxin" evidence="17">
    <location>
        <begin position="341"/>
        <end position="480"/>
    </location>
</feature>
<dbReference type="PANTHER" id="PTHR18929:SF132">
    <property type="entry name" value="PROTEIN DISULFIDE-ISOMERASE A3"/>
    <property type="match status" value="1"/>
</dbReference>
<comment type="similarity">
    <text evidence="4 14">Belongs to the protein disulfide isomerase family.</text>
</comment>
<dbReference type="EMBL" id="LT598486">
    <property type="protein sequence ID" value="SCW03012.1"/>
    <property type="molecule type" value="Genomic_DNA"/>
</dbReference>
<dbReference type="STRING" id="4955.A0A1G4MGX4"/>
<dbReference type="EC" id="5.3.4.1" evidence="5 15"/>
<dbReference type="Pfam" id="PF13848">
    <property type="entry name" value="Thioredoxin_6"/>
    <property type="match status" value="1"/>
</dbReference>
<keyword evidence="10 15" id="KW-0413">Isomerase</keyword>
<evidence type="ECO:0000256" key="5">
    <source>
        <dbReference type="ARBA" id="ARBA00012723"/>
    </source>
</evidence>
<evidence type="ECO:0000256" key="16">
    <source>
        <dbReference type="SAM" id="MobiDB-lite"/>
    </source>
</evidence>
<evidence type="ECO:0000256" key="14">
    <source>
        <dbReference type="RuleBase" id="RU004208"/>
    </source>
</evidence>
<protein>
    <recommendedName>
        <fullName evidence="12 15">Protein disulfide-isomerase</fullName>
        <ecNumber evidence="5 15">5.3.4.1</ecNumber>
    </recommendedName>
</protein>
<dbReference type="PRINTS" id="PR00421">
    <property type="entry name" value="THIOREDOXIN"/>
</dbReference>
<dbReference type="CDD" id="cd02995">
    <property type="entry name" value="PDI_a_PDI_a'_C"/>
    <property type="match status" value="1"/>
</dbReference>
<dbReference type="PROSITE" id="PS00194">
    <property type="entry name" value="THIOREDOXIN_1"/>
    <property type="match status" value="2"/>
</dbReference>
<dbReference type="InterPro" id="IPR013766">
    <property type="entry name" value="Thioredoxin_domain"/>
</dbReference>
<keyword evidence="9 13" id="KW-1015">Disulfide bond</keyword>
<evidence type="ECO:0000256" key="12">
    <source>
        <dbReference type="ARBA" id="ARBA00039846"/>
    </source>
</evidence>
<dbReference type="InterPro" id="IPR005792">
    <property type="entry name" value="Prot_disulphide_isomerase"/>
</dbReference>
<feature type="signal peptide" evidence="15">
    <location>
        <begin position="1"/>
        <end position="20"/>
    </location>
</feature>
<dbReference type="GO" id="GO:0015035">
    <property type="term" value="F:protein-disulfide reductase activity"/>
    <property type="evidence" value="ECO:0007669"/>
    <property type="project" value="UniProtKB-ARBA"/>
</dbReference>
<dbReference type="PANTHER" id="PTHR18929">
    <property type="entry name" value="PROTEIN DISULFIDE ISOMERASE"/>
    <property type="match status" value="1"/>
</dbReference>
<reference evidence="18 19" key="1">
    <citation type="submission" date="2016-03" db="EMBL/GenBank/DDBJ databases">
        <authorList>
            <person name="Devillers H."/>
        </authorList>
    </citation>
    <scope>NUCLEOTIDE SEQUENCE [LARGE SCALE GENOMIC DNA]</scope>
    <source>
        <strain evidence="18">CBS 6772</strain>
    </source>
</reference>
<dbReference type="InterPro" id="IPR036249">
    <property type="entry name" value="Thioredoxin-like_sf"/>
</dbReference>
<proteinExistence type="inferred from homology"/>
<keyword evidence="11 13" id="KW-0676">Redox-active center</keyword>
<dbReference type="AlphaFoldDB" id="A0A1G4MGX4"/>
<feature type="region of interest" description="Disordered" evidence="16">
    <location>
        <begin position="493"/>
        <end position="525"/>
    </location>
</feature>
<evidence type="ECO:0000256" key="1">
    <source>
        <dbReference type="ARBA" id="ARBA00001182"/>
    </source>
</evidence>
<dbReference type="FunFam" id="3.40.30.10:FF:000139">
    <property type="entry name" value="Protein disulfide-isomerase"/>
    <property type="match status" value="1"/>
</dbReference>
<dbReference type="GO" id="GO:0051082">
    <property type="term" value="F:unfolded protein binding"/>
    <property type="evidence" value="ECO:0007669"/>
    <property type="project" value="UniProtKB-ARBA"/>
</dbReference>
<dbReference type="GO" id="GO:0005788">
    <property type="term" value="C:endoplasmic reticulum lumen"/>
    <property type="evidence" value="ECO:0007669"/>
    <property type="project" value="UniProtKB-SubCell"/>
</dbReference>
<keyword evidence="7" id="KW-0677">Repeat</keyword>
<comment type="subcellular location">
    <subcellularLocation>
        <location evidence="3">Endoplasmic reticulum lumen</location>
    </subcellularLocation>
</comment>
<evidence type="ECO:0000256" key="6">
    <source>
        <dbReference type="ARBA" id="ARBA00022729"/>
    </source>
</evidence>
<dbReference type="GO" id="GO:0003756">
    <property type="term" value="F:protein disulfide isomerase activity"/>
    <property type="evidence" value="ECO:0007669"/>
    <property type="project" value="UniProtKB-EC"/>
</dbReference>
<dbReference type="OrthoDB" id="427280at2759"/>
<evidence type="ECO:0000256" key="11">
    <source>
        <dbReference type="ARBA" id="ARBA00023284"/>
    </source>
</evidence>
<feature type="domain" description="Thioredoxin" evidence="17">
    <location>
        <begin position="14"/>
        <end position="138"/>
    </location>
</feature>
<feature type="disulfide bond" description="Redox-active" evidence="13">
    <location>
        <begin position="400"/>
        <end position="403"/>
    </location>
</feature>
<dbReference type="NCBIfam" id="TIGR01130">
    <property type="entry name" value="ER_PDI_fam"/>
    <property type="match status" value="1"/>
</dbReference>
<dbReference type="FunFam" id="3.40.30.10:FF:000154">
    <property type="entry name" value="Protein disulfide-isomerase"/>
    <property type="match status" value="1"/>
</dbReference>
<keyword evidence="6 15" id="KW-0732">Signal</keyword>
<dbReference type="InterPro" id="IPR005788">
    <property type="entry name" value="PDI_thioredoxin-like_dom"/>
</dbReference>
<dbReference type="GO" id="GO:0006457">
    <property type="term" value="P:protein folding"/>
    <property type="evidence" value="ECO:0007669"/>
    <property type="project" value="TreeGrafter"/>
</dbReference>